<feature type="region of interest" description="Disordered" evidence="7">
    <location>
        <begin position="642"/>
        <end position="675"/>
    </location>
</feature>
<feature type="compositionally biased region" description="Low complexity" evidence="7">
    <location>
        <begin position="282"/>
        <end position="291"/>
    </location>
</feature>
<feature type="region of interest" description="Disordered" evidence="7">
    <location>
        <begin position="73"/>
        <end position="113"/>
    </location>
</feature>
<keyword evidence="5" id="KW-0238">DNA-binding</keyword>
<feature type="region of interest" description="Disordered" evidence="7">
    <location>
        <begin position="428"/>
        <end position="450"/>
    </location>
</feature>
<dbReference type="InterPro" id="IPR015943">
    <property type="entry name" value="WD40/YVTN_repeat-like_dom_sf"/>
</dbReference>
<evidence type="ECO:0000313" key="9">
    <source>
        <dbReference type="Proteomes" id="UP001165080"/>
    </source>
</evidence>
<dbReference type="GO" id="GO:0005634">
    <property type="term" value="C:nucleus"/>
    <property type="evidence" value="ECO:0007669"/>
    <property type="project" value="TreeGrafter"/>
</dbReference>
<evidence type="ECO:0008006" key="10">
    <source>
        <dbReference type="Google" id="ProtNLM"/>
    </source>
</evidence>
<feature type="region of interest" description="Disordered" evidence="7">
    <location>
        <begin position="357"/>
        <end position="386"/>
    </location>
</feature>
<evidence type="ECO:0000256" key="2">
    <source>
        <dbReference type="ARBA" id="ARBA00022574"/>
    </source>
</evidence>
<dbReference type="EMBL" id="BRXU01000013">
    <property type="protein sequence ID" value="GLC55664.1"/>
    <property type="molecule type" value="Genomic_DNA"/>
</dbReference>
<feature type="compositionally biased region" description="Low complexity" evidence="7">
    <location>
        <begin position="79"/>
        <end position="91"/>
    </location>
</feature>
<protein>
    <recommendedName>
        <fullName evidence="10">Peroxin-7</fullName>
    </recommendedName>
</protein>
<dbReference type="GO" id="GO:0006974">
    <property type="term" value="P:DNA damage response"/>
    <property type="evidence" value="ECO:0007669"/>
    <property type="project" value="UniProtKB-KW"/>
</dbReference>
<keyword evidence="4" id="KW-0227">DNA damage</keyword>
<feature type="compositionally biased region" description="Basic and acidic residues" evidence="7">
    <location>
        <begin position="433"/>
        <end position="449"/>
    </location>
</feature>
<evidence type="ECO:0000256" key="5">
    <source>
        <dbReference type="ARBA" id="ARBA00023125"/>
    </source>
</evidence>
<name>A0A9W6F490_9CHLO</name>
<dbReference type="SMART" id="SM00320">
    <property type="entry name" value="WD40"/>
    <property type="match status" value="4"/>
</dbReference>
<evidence type="ECO:0000256" key="6">
    <source>
        <dbReference type="PROSITE-ProRule" id="PRU00221"/>
    </source>
</evidence>
<feature type="region of interest" description="Disordered" evidence="7">
    <location>
        <begin position="466"/>
        <end position="485"/>
    </location>
</feature>
<feature type="compositionally biased region" description="Low complexity" evidence="7">
    <location>
        <begin position="252"/>
        <end position="265"/>
    </location>
</feature>
<gene>
    <name evidence="8" type="primary">PLEST001933</name>
    <name evidence="8" type="ORF">PLESTB_001012300</name>
</gene>
<dbReference type="AlphaFoldDB" id="A0A9W6F490"/>
<dbReference type="PROSITE" id="PS50082">
    <property type="entry name" value="WD_REPEATS_2"/>
    <property type="match status" value="1"/>
</dbReference>
<evidence type="ECO:0000313" key="8">
    <source>
        <dbReference type="EMBL" id="GLC55664.1"/>
    </source>
</evidence>
<dbReference type="PANTHER" id="PTHR14773:SF0">
    <property type="entry name" value="WD REPEAT-CONTAINING PROTEIN 76"/>
    <property type="match status" value="1"/>
</dbReference>
<keyword evidence="2 6" id="KW-0853">WD repeat</keyword>
<dbReference type="InterPro" id="IPR001680">
    <property type="entry name" value="WD40_rpt"/>
</dbReference>
<feature type="repeat" description="WD" evidence="6">
    <location>
        <begin position="747"/>
        <end position="780"/>
    </location>
</feature>
<comment type="similarity">
    <text evidence="1">Belongs to the WD repeat DDB2/WDR76 family.</text>
</comment>
<organism evidence="8 9">
    <name type="scientific">Pleodorina starrii</name>
    <dbReference type="NCBI Taxonomy" id="330485"/>
    <lineage>
        <taxon>Eukaryota</taxon>
        <taxon>Viridiplantae</taxon>
        <taxon>Chlorophyta</taxon>
        <taxon>core chlorophytes</taxon>
        <taxon>Chlorophyceae</taxon>
        <taxon>CS clade</taxon>
        <taxon>Chlamydomonadales</taxon>
        <taxon>Volvocaceae</taxon>
        <taxon>Pleodorina</taxon>
    </lineage>
</organism>
<dbReference type="Gene3D" id="2.130.10.10">
    <property type="entry name" value="YVTN repeat-like/Quinoprotein amine dehydrogenase"/>
    <property type="match status" value="2"/>
</dbReference>
<dbReference type="Pfam" id="PF00400">
    <property type="entry name" value="WD40"/>
    <property type="match status" value="2"/>
</dbReference>
<keyword evidence="3" id="KW-0677">Repeat</keyword>
<proteinExistence type="inferred from homology"/>
<keyword evidence="9" id="KW-1185">Reference proteome</keyword>
<dbReference type="Proteomes" id="UP001165080">
    <property type="component" value="Unassembled WGS sequence"/>
</dbReference>
<accession>A0A9W6F490</accession>
<dbReference type="InterPro" id="IPR050853">
    <property type="entry name" value="WD_repeat_DNA-damage-binding"/>
</dbReference>
<dbReference type="SUPFAM" id="SSF50978">
    <property type="entry name" value="WD40 repeat-like"/>
    <property type="match status" value="1"/>
</dbReference>
<dbReference type="PANTHER" id="PTHR14773">
    <property type="entry name" value="WD REPEAT-CONTAINING PROTEIN 76"/>
    <property type="match status" value="1"/>
</dbReference>
<feature type="compositionally biased region" description="Gly residues" evidence="7">
    <location>
        <begin position="240"/>
        <end position="251"/>
    </location>
</feature>
<feature type="compositionally biased region" description="Low complexity" evidence="7">
    <location>
        <begin position="655"/>
        <end position="664"/>
    </location>
</feature>
<evidence type="ECO:0000256" key="7">
    <source>
        <dbReference type="SAM" id="MobiDB-lite"/>
    </source>
</evidence>
<dbReference type="GO" id="GO:2000001">
    <property type="term" value="P:regulation of DNA damage checkpoint"/>
    <property type="evidence" value="ECO:0007669"/>
    <property type="project" value="TreeGrafter"/>
</dbReference>
<evidence type="ECO:0000256" key="4">
    <source>
        <dbReference type="ARBA" id="ARBA00022763"/>
    </source>
</evidence>
<dbReference type="GO" id="GO:0003677">
    <property type="term" value="F:DNA binding"/>
    <property type="evidence" value="ECO:0007669"/>
    <property type="project" value="UniProtKB-KW"/>
</dbReference>
<dbReference type="PROSITE" id="PS00678">
    <property type="entry name" value="WD_REPEATS_1"/>
    <property type="match status" value="1"/>
</dbReference>
<dbReference type="InterPro" id="IPR036322">
    <property type="entry name" value="WD40_repeat_dom_sf"/>
</dbReference>
<evidence type="ECO:0000256" key="1">
    <source>
        <dbReference type="ARBA" id="ARBA00005434"/>
    </source>
</evidence>
<reference evidence="8 9" key="1">
    <citation type="journal article" date="2023" name="Commun. Biol.">
        <title>Reorganization of the ancestral sex-determining regions during the evolution of trioecy in Pleodorina starrii.</title>
        <authorList>
            <person name="Takahashi K."/>
            <person name="Suzuki S."/>
            <person name="Kawai-Toyooka H."/>
            <person name="Yamamoto K."/>
            <person name="Hamaji T."/>
            <person name="Ootsuki R."/>
            <person name="Yamaguchi H."/>
            <person name="Kawachi M."/>
            <person name="Higashiyama T."/>
            <person name="Nozaki H."/>
        </authorList>
    </citation>
    <scope>NUCLEOTIDE SEQUENCE [LARGE SCALE GENOMIC DNA]</scope>
    <source>
        <strain evidence="8 9">NIES-4479</strain>
    </source>
</reference>
<dbReference type="InterPro" id="IPR019775">
    <property type="entry name" value="WD40_repeat_CS"/>
</dbReference>
<feature type="region of interest" description="Disordered" evidence="7">
    <location>
        <begin position="227"/>
        <end position="314"/>
    </location>
</feature>
<sequence>MLLELKVDKVTKDATCGTSSAQLKAGADVVRLVTTCGAPRDDDASATTNTSMHDPHAFLAALRVCRAADIPAPNGAEKPTAASSGPGAARATRSRSRGGGGAAASGGSPHVCASTGASLQPDAVVLLLPPALQSGPPLAVTLPAAAGLLQPVLRAVGPDAAAAALAAVPGLQDLDERPQVETRTALRAAAAAAAAAASDKRGQTGSEGSGAAAAAAAVDAVVRFDDDAQRSKRRRVARGADGGDADVGGQGVAAAAAAGKRAAARPPLPRRSARGAEEPADSHAPAAAAKEAYGKAHGHPGRGGGPAAAADPRVDIDRERAELMERNRRKLLELQLPGLVAGLAAEVHGAAAAAAAATGRRQASQRGVGAKRSREASHEPPPPLRMSLRQRGVAADAALAAGIDHETSAGVQLVAGRQAVEAAGAKAGAVAGAEKERHPKGELPFRSDNGDEATDAAFLQALNAAAANTDPSGSKSGSKSGSRSDLDGAALARLGLAERDVAKVTKDGVTHLAWLPGSERLMLAAADKAGKVSLWDVDVGEDGPAADTDGVLMFTPHSEYVSGMRWLGREAAVGPCRLITAAYDGSLRALDLGGAGRWLELPAPGDPRVSEFSALEVSPDGRTAYLGDPLGNLDVVDLRAPPLTSKTGKEESAVEPRAAGASREAGGGGGPGERKEAVAVAAGPVGGLQICPRKINSLHLEPSGCNLLASSCSDGTVCIWDVRKLGTAAAAAAGAAHKAPAHKPLVVLHHDKSCHAASWAHDGSGRLLSTSYDDTIRIWSAGAGATGAADGSRFVQELSVPHNNQTGRWITPFRAVWNGPCDAVLVGNMRRGLDVFAVHAGAGPASAGGAAGGGGKAGGPWVYASVYGSAYRSAYGSAYGSAYTSAYGSAYGSVYRSVFGLAYG</sequence>
<comment type="caution">
    <text evidence="8">The sequence shown here is derived from an EMBL/GenBank/DDBJ whole genome shotgun (WGS) entry which is preliminary data.</text>
</comment>
<evidence type="ECO:0000256" key="3">
    <source>
        <dbReference type="ARBA" id="ARBA00022737"/>
    </source>
</evidence>